<name>A0ACB7XIT1_9ERIC</name>
<evidence type="ECO:0000313" key="1">
    <source>
        <dbReference type="EMBL" id="KAH7840696.1"/>
    </source>
</evidence>
<organism evidence="1 2">
    <name type="scientific">Vaccinium darrowii</name>
    <dbReference type="NCBI Taxonomy" id="229202"/>
    <lineage>
        <taxon>Eukaryota</taxon>
        <taxon>Viridiplantae</taxon>
        <taxon>Streptophyta</taxon>
        <taxon>Embryophyta</taxon>
        <taxon>Tracheophyta</taxon>
        <taxon>Spermatophyta</taxon>
        <taxon>Magnoliopsida</taxon>
        <taxon>eudicotyledons</taxon>
        <taxon>Gunneridae</taxon>
        <taxon>Pentapetalae</taxon>
        <taxon>asterids</taxon>
        <taxon>Ericales</taxon>
        <taxon>Ericaceae</taxon>
        <taxon>Vaccinioideae</taxon>
        <taxon>Vaccinieae</taxon>
        <taxon>Vaccinium</taxon>
    </lineage>
</organism>
<reference evidence="1 2" key="1">
    <citation type="journal article" date="2021" name="Hortic Res">
        <title>High-quality reference genome and annotation aids understanding of berry development for evergreen blueberry (Vaccinium darrowii).</title>
        <authorList>
            <person name="Yu J."/>
            <person name="Hulse-Kemp A.M."/>
            <person name="Babiker E."/>
            <person name="Staton M."/>
        </authorList>
    </citation>
    <scope>NUCLEOTIDE SEQUENCE [LARGE SCALE GENOMIC DNA]</scope>
    <source>
        <strain evidence="2">cv. NJ 8807/NJ 8810</strain>
        <tissue evidence="1">Young leaf</tissue>
    </source>
</reference>
<dbReference type="Proteomes" id="UP000828048">
    <property type="component" value="Chromosome 10"/>
</dbReference>
<keyword evidence="2" id="KW-1185">Reference proteome</keyword>
<gene>
    <name evidence="1" type="ORF">Vadar_020397</name>
</gene>
<comment type="caution">
    <text evidence="1">The sequence shown here is derived from an EMBL/GenBank/DDBJ whole genome shotgun (WGS) entry which is preliminary data.</text>
</comment>
<sequence>MLKSEVRKNSASSILHQKILAVTEKRRIDQNSTLLATFGVRQRKEQVDLFLHLISCDCTFEANATKEDDTSASRFVSEIKIPQQKSSKSLVSMVVKSLENSSKAIPRCVRSYLFAPNQAVAIVNSGNRRWYVKLSKGSLTEGWNEVARAHNFQLNYSVLLASVGHLQFDLFVFDQNGCELNYNWSSTLPIQEPNAPNGWDAEVAISTINRSNALTACPPISFRACRHALRCAIVLSIADLESLKMPTLFRSSFQIQGREEFTLVTKGRTWTANYINGRLTGHGWLEFVAAHTLVAGNVLILSPDTNLTLYALVIGWNDHERIYDCSQNNAAKLFNSQLHARCASFQRQLPGANLT</sequence>
<proteinExistence type="predicted"/>
<accession>A0ACB7XIT1</accession>
<protein>
    <submittedName>
        <fullName evidence="1">Uncharacterized protein</fullName>
    </submittedName>
</protein>
<dbReference type="EMBL" id="CM037160">
    <property type="protein sequence ID" value="KAH7840696.1"/>
    <property type="molecule type" value="Genomic_DNA"/>
</dbReference>
<evidence type="ECO:0000313" key="2">
    <source>
        <dbReference type="Proteomes" id="UP000828048"/>
    </source>
</evidence>